<evidence type="ECO:0000256" key="4">
    <source>
        <dbReference type="ARBA" id="ARBA00022722"/>
    </source>
</evidence>
<dbReference type="InterPro" id="IPR027806">
    <property type="entry name" value="HARBI1_dom"/>
</dbReference>
<keyword evidence="7" id="KW-0539">Nucleus</keyword>
<name>A0A6J1RCN4_9HYME</name>
<dbReference type="PANTHER" id="PTHR22930">
    <property type="match status" value="1"/>
</dbReference>
<dbReference type="Proteomes" id="UP000504618">
    <property type="component" value="Unplaced"/>
</dbReference>
<dbReference type="GeneID" id="112467886"/>
<dbReference type="GO" id="GO:0005634">
    <property type="term" value="C:nucleus"/>
    <property type="evidence" value="ECO:0007669"/>
    <property type="project" value="UniProtKB-SubCell"/>
</dbReference>
<keyword evidence="6" id="KW-0378">Hydrolase</keyword>
<gene>
    <name evidence="10" type="primary">LOC112467886</name>
</gene>
<dbReference type="GO" id="GO:0004518">
    <property type="term" value="F:nuclease activity"/>
    <property type="evidence" value="ECO:0007669"/>
    <property type="project" value="UniProtKB-KW"/>
</dbReference>
<comment type="cofactor">
    <cofactor evidence="1">
        <name>a divalent metal cation</name>
        <dbReference type="ChEBI" id="CHEBI:60240"/>
    </cofactor>
</comment>
<dbReference type="AlphaFoldDB" id="A0A6J1RCN4"/>
<dbReference type="OrthoDB" id="7521071at2759"/>
<evidence type="ECO:0000313" key="10">
    <source>
        <dbReference type="RefSeq" id="XP_024892547.1"/>
    </source>
</evidence>
<dbReference type="GO" id="GO:0046872">
    <property type="term" value="F:metal ion binding"/>
    <property type="evidence" value="ECO:0007669"/>
    <property type="project" value="UniProtKB-KW"/>
</dbReference>
<keyword evidence="4" id="KW-0540">Nuclease</keyword>
<evidence type="ECO:0000256" key="2">
    <source>
        <dbReference type="ARBA" id="ARBA00004123"/>
    </source>
</evidence>
<dbReference type="Pfam" id="PF13359">
    <property type="entry name" value="DDE_Tnp_4"/>
    <property type="match status" value="1"/>
</dbReference>
<dbReference type="PANTHER" id="PTHR22930:SF269">
    <property type="entry name" value="NUCLEASE HARBI1-LIKE PROTEIN"/>
    <property type="match status" value="1"/>
</dbReference>
<proteinExistence type="inferred from homology"/>
<evidence type="ECO:0000259" key="8">
    <source>
        <dbReference type="Pfam" id="PF13359"/>
    </source>
</evidence>
<evidence type="ECO:0000256" key="6">
    <source>
        <dbReference type="ARBA" id="ARBA00022801"/>
    </source>
</evidence>
<keyword evidence="5" id="KW-0479">Metal-binding</keyword>
<evidence type="ECO:0000256" key="3">
    <source>
        <dbReference type="ARBA" id="ARBA00006958"/>
    </source>
</evidence>
<evidence type="ECO:0000313" key="9">
    <source>
        <dbReference type="Proteomes" id="UP000504618"/>
    </source>
</evidence>
<dbReference type="InterPro" id="IPR045249">
    <property type="entry name" value="HARBI1-like"/>
</dbReference>
<protein>
    <submittedName>
        <fullName evidence="10">Nuclease HARBI1</fullName>
    </submittedName>
</protein>
<keyword evidence="9" id="KW-1185">Reference proteome</keyword>
<evidence type="ECO:0000256" key="5">
    <source>
        <dbReference type="ARBA" id="ARBA00022723"/>
    </source>
</evidence>
<organism evidence="9 10">
    <name type="scientific">Temnothorax curvispinosus</name>
    <dbReference type="NCBI Taxonomy" id="300111"/>
    <lineage>
        <taxon>Eukaryota</taxon>
        <taxon>Metazoa</taxon>
        <taxon>Ecdysozoa</taxon>
        <taxon>Arthropoda</taxon>
        <taxon>Hexapoda</taxon>
        <taxon>Insecta</taxon>
        <taxon>Pterygota</taxon>
        <taxon>Neoptera</taxon>
        <taxon>Endopterygota</taxon>
        <taxon>Hymenoptera</taxon>
        <taxon>Apocrita</taxon>
        <taxon>Aculeata</taxon>
        <taxon>Formicoidea</taxon>
        <taxon>Formicidae</taxon>
        <taxon>Myrmicinae</taxon>
        <taxon>Temnothorax</taxon>
    </lineage>
</organism>
<dbReference type="GO" id="GO:0016787">
    <property type="term" value="F:hydrolase activity"/>
    <property type="evidence" value="ECO:0007669"/>
    <property type="project" value="UniProtKB-KW"/>
</dbReference>
<dbReference type="RefSeq" id="XP_024892547.1">
    <property type="nucleotide sequence ID" value="XM_025036779.1"/>
</dbReference>
<sequence>METDHEEFFNWTRMWPHQFRNLYELVRPRLLKGSRRRSLHPELRLVLTLSYLAHGDSMFSKKAEFRIGRSTAYQIVPEVCRIIWDVLQPRYLAQPTQEVWRCIADEFMQKWQFPNCIGALDGKHIRIQCPPNSGSQYSNYKKYFSLVLMAVCDASYKFTMVDIGQFGSISDGGVWAHSDMSHLLDNNLLDVPPKKELPSTLITTEYALVGDEAFPLKKYLLRPYPRLQLTNKERVFNYRLSRARRVIENAFGILVSRWRILTRPLCCSPENAEHLVKALICLHNFVIIGEREIVPARRRYCPPHLIDRETGEGMVMGGAWRGHGEQGDLVQNIGRLSSNNSNVAARAQRNVLRDYFVTETGETQVPWQYQRAFGSYNINPPDCH</sequence>
<comment type="subcellular location">
    <subcellularLocation>
        <location evidence="2">Nucleus</location>
    </subcellularLocation>
</comment>
<reference evidence="10" key="1">
    <citation type="submission" date="2025-08" db="UniProtKB">
        <authorList>
            <consortium name="RefSeq"/>
        </authorList>
    </citation>
    <scope>IDENTIFICATION</scope>
    <source>
        <tissue evidence="10">Whole body</tissue>
    </source>
</reference>
<comment type="similarity">
    <text evidence="3">Belongs to the HARBI1 family.</text>
</comment>
<evidence type="ECO:0000256" key="7">
    <source>
        <dbReference type="ARBA" id="ARBA00023242"/>
    </source>
</evidence>
<evidence type="ECO:0000256" key="1">
    <source>
        <dbReference type="ARBA" id="ARBA00001968"/>
    </source>
</evidence>
<accession>A0A6J1RCN4</accession>
<feature type="domain" description="DDE Tnp4" evidence="8">
    <location>
        <begin position="120"/>
        <end position="284"/>
    </location>
</feature>